<reference evidence="1" key="1">
    <citation type="submission" date="2021-01" db="EMBL/GenBank/DDBJ databases">
        <title>Chromosome-level genome assembly of a human fungal pathogen reveals clustering of transcriptionally co-regulated genes.</title>
        <authorList>
            <person name="Voorhies M."/>
            <person name="Cohen S."/>
            <person name="Shea T.P."/>
            <person name="Petrus S."/>
            <person name="Munoz J.F."/>
            <person name="Poplawski S."/>
            <person name="Goldman W.E."/>
            <person name="Michael T."/>
            <person name="Cuomo C.A."/>
            <person name="Sil A."/>
            <person name="Beyhan S."/>
        </authorList>
    </citation>
    <scope>NUCLEOTIDE SEQUENCE</scope>
    <source>
        <strain evidence="1">H88</strain>
    </source>
</reference>
<proteinExistence type="predicted"/>
<dbReference type="Proteomes" id="UP000663419">
    <property type="component" value="Chromosome 2"/>
</dbReference>
<dbReference type="AlphaFoldDB" id="A0A8A1LG48"/>
<dbReference type="VEuPathDB" id="FungiDB:I7I53_06978"/>
<sequence length="59" mass="7017">MMVVVRIARIMNCLSGTARTQCQQLVYPSLHSNYDIFEWRGFHVYCNLLRLRETPEKVE</sequence>
<evidence type="ECO:0000313" key="1">
    <source>
        <dbReference type="EMBL" id="QSS51613.1"/>
    </source>
</evidence>
<organism evidence="1 2">
    <name type="scientific">Ajellomyces capsulatus (strain H88)</name>
    <name type="common">Darling's disease fungus</name>
    <name type="synonym">Histoplasma capsulatum</name>
    <dbReference type="NCBI Taxonomy" id="544711"/>
    <lineage>
        <taxon>Eukaryota</taxon>
        <taxon>Fungi</taxon>
        <taxon>Dikarya</taxon>
        <taxon>Ascomycota</taxon>
        <taxon>Pezizomycotina</taxon>
        <taxon>Eurotiomycetes</taxon>
        <taxon>Eurotiomycetidae</taxon>
        <taxon>Onygenales</taxon>
        <taxon>Ajellomycetaceae</taxon>
        <taxon>Histoplasma</taxon>
    </lineage>
</organism>
<evidence type="ECO:0000313" key="2">
    <source>
        <dbReference type="Proteomes" id="UP000663419"/>
    </source>
</evidence>
<gene>
    <name evidence="1" type="ORF">I7I53_06978</name>
</gene>
<protein>
    <submittedName>
        <fullName evidence="1">Uncharacterized protein</fullName>
    </submittedName>
</protein>
<name>A0A8A1LG48_AJEC8</name>
<dbReference type="EMBL" id="CP069103">
    <property type="protein sequence ID" value="QSS51613.1"/>
    <property type="molecule type" value="Genomic_DNA"/>
</dbReference>
<accession>A0A8A1LG48</accession>